<proteinExistence type="inferred from homology"/>
<dbReference type="InterPro" id="IPR038664">
    <property type="entry name" value="Gar1/Naf1_Cbf5-bd_sf"/>
</dbReference>
<feature type="compositionally biased region" description="Acidic residues" evidence="8">
    <location>
        <begin position="91"/>
        <end position="101"/>
    </location>
</feature>
<dbReference type="AlphaFoldDB" id="A0AAD5JYP1"/>
<evidence type="ECO:0000256" key="6">
    <source>
        <dbReference type="ARBA" id="ARBA00023242"/>
    </source>
</evidence>
<protein>
    <recommendedName>
        <fullName evidence="7">H/ACA ribonucleoprotein complex subunit</fullName>
    </recommendedName>
</protein>
<evidence type="ECO:0000256" key="3">
    <source>
        <dbReference type="ARBA" id="ARBA00022552"/>
    </source>
</evidence>
<comment type="similarity">
    <text evidence="7">Belongs to the GAR1 family.</text>
</comment>
<keyword evidence="2 7" id="KW-0690">Ribosome biogenesis</keyword>
<name>A0AAD5JYP1_9FUNG</name>
<dbReference type="GO" id="GO:0003723">
    <property type="term" value="F:RNA binding"/>
    <property type="evidence" value="ECO:0007669"/>
    <property type="project" value="UniProtKB-KW"/>
</dbReference>
<feature type="compositionally biased region" description="Basic and acidic residues" evidence="8">
    <location>
        <begin position="28"/>
        <end position="41"/>
    </location>
</feature>
<evidence type="ECO:0000313" key="9">
    <source>
        <dbReference type="EMBL" id="KAI9260770.1"/>
    </source>
</evidence>
<dbReference type="FunFam" id="2.40.10.230:FF:000002">
    <property type="entry name" value="H/ACA ribonucleoprotein complex non-core subunit NAF1"/>
    <property type="match status" value="1"/>
</dbReference>
<dbReference type="GO" id="GO:0006364">
    <property type="term" value="P:rRNA processing"/>
    <property type="evidence" value="ECO:0007669"/>
    <property type="project" value="UniProtKB-KW"/>
</dbReference>
<keyword evidence="6 7" id="KW-0539">Nucleus</keyword>
<feature type="region of interest" description="Disordered" evidence="8">
    <location>
        <begin position="68"/>
        <end position="130"/>
    </location>
</feature>
<dbReference type="GO" id="GO:0005732">
    <property type="term" value="C:sno(s)RNA-containing ribonucleoprotein complex"/>
    <property type="evidence" value="ECO:0007669"/>
    <property type="project" value="InterPro"/>
</dbReference>
<feature type="compositionally biased region" description="Acidic residues" evidence="8">
    <location>
        <begin position="110"/>
        <end position="120"/>
    </location>
</feature>
<dbReference type="InterPro" id="IPR007504">
    <property type="entry name" value="H/ACA_rnp_Gar1/Naf1"/>
</dbReference>
<evidence type="ECO:0000256" key="4">
    <source>
        <dbReference type="ARBA" id="ARBA00022553"/>
    </source>
</evidence>
<dbReference type="SUPFAM" id="SSF50447">
    <property type="entry name" value="Translation proteins"/>
    <property type="match status" value="1"/>
</dbReference>
<evidence type="ECO:0000256" key="8">
    <source>
        <dbReference type="SAM" id="MobiDB-lite"/>
    </source>
</evidence>
<accession>A0AAD5JYP1</accession>
<evidence type="ECO:0000256" key="7">
    <source>
        <dbReference type="RuleBase" id="RU364004"/>
    </source>
</evidence>
<gene>
    <name evidence="9" type="ORF">BDA99DRAFT_91695</name>
</gene>
<dbReference type="GO" id="GO:0000493">
    <property type="term" value="P:box H/ACA snoRNP assembly"/>
    <property type="evidence" value="ECO:0007669"/>
    <property type="project" value="InterPro"/>
</dbReference>
<dbReference type="GO" id="GO:0005730">
    <property type="term" value="C:nucleolus"/>
    <property type="evidence" value="ECO:0007669"/>
    <property type="project" value="UniProtKB-SubCell"/>
</dbReference>
<evidence type="ECO:0000256" key="5">
    <source>
        <dbReference type="ARBA" id="ARBA00022884"/>
    </source>
</evidence>
<keyword evidence="3 7" id="KW-0698">rRNA processing</keyword>
<keyword evidence="10" id="KW-1185">Reference proteome</keyword>
<dbReference type="Gene3D" id="2.40.10.230">
    <property type="entry name" value="Probable tRNA pseudouridine synthase domain"/>
    <property type="match status" value="1"/>
</dbReference>
<feature type="region of interest" description="Disordered" evidence="8">
    <location>
        <begin position="28"/>
        <end position="56"/>
    </location>
</feature>
<keyword evidence="7" id="KW-0687">Ribonucleoprotein</keyword>
<dbReference type="Proteomes" id="UP001209540">
    <property type="component" value="Unassembled WGS sequence"/>
</dbReference>
<dbReference type="GO" id="GO:0001522">
    <property type="term" value="P:pseudouridine synthesis"/>
    <property type="evidence" value="ECO:0007669"/>
    <property type="project" value="InterPro"/>
</dbReference>
<keyword evidence="4" id="KW-0597">Phosphoprotein</keyword>
<dbReference type="InterPro" id="IPR040309">
    <property type="entry name" value="Naf1"/>
</dbReference>
<comment type="similarity">
    <text evidence="1">Belongs to the NAF1 family.</text>
</comment>
<feature type="compositionally biased region" description="Basic and acidic residues" evidence="8">
    <location>
        <begin position="121"/>
        <end position="130"/>
    </location>
</feature>
<comment type="function">
    <text evidence="7">Required for ribosome biogenesis. Part of a complex which catalyzes pseudouridylation of rRNA. This involves the isomerization of uridine such that the ribose is subsequently attached to C5, instead of the normal N1. Pseudouridine ("psi") residues may serve to stabilize the conformation of rRNAs.</text>
</comment>
<organism evidence="9 10">
    <name type="scientific">Phascolomyces articulosus</name>
    <dbReference type="NCBI Taxonomy" id="60185"/>
    <lineage>
        <taxon>Eukaryota</taxon>
        <taxon>Fungi</taxon>
        <taxon>Fungi incertae sedis</taxon>
        <taxon>Mucoromycota</taxon>
        <taxon>Mucoromycotina</taxon>
        <taxon>Mucoromycetes</taxon>
        <taxon>Mucorales</taxon>
        <taxon>Lichtheimiaceae</taxon>
        <taxon>Phascolomyces</taxon>
    </lineage>
</organism>
<reference evidence="9" key="1">
    <citation type="journal article" date="2022" name="IScience">
        <title>Evolution of zygomycete secretomes and the origins of terrestrial fungal ecologies.</title>
        <authorList>
            <person name="Chang Y."/>
            <person name="Wang Y."/>
            <person name="Mondo S."/>
            <person name="Ahrendt S."/>
            <person name="Andreopoulos W."/>
            <person name="Barry K."/>
            <person name="Beard J."/>
            <person name="Benny G.L."/>
            <person name="Blankenship S."/>
            <person name="Bonito G."/>
            <person name="Cuomo C."/>
            <person name="Desiro A."/>
            <person name="Gervers K.A."/>
            <person name="Hundley H."/>
            <person name="Kuo A."/>
            <person name="LaButti K."/>
            <person name="Lang B.F."/>
            <person name="Lipzen A."/>
            <person name="O'Donnell K."/>
            <person name="Pangilinan J."/>
            <person name="Reynolds N."/>
            <person name="Sandor L."/>
            <person name="Smith M.E."/>
            <person name="Tsang A."/>
            <person name="Grigoriev I.V."/>
            <person name="Stajich J.E."/>
            <person name="Spatafora J.W."/>
        </authorList>
    </citation>
    <scope>NUCLEOTIDE SEQUENCE</scope>
    <source>
        <strain evidence="9">RSA 2281</strain>
    </source>
</reference>
<dbReference type="PANTHER" id="PTHR31633">
    <property type="entry name" value="H/ACA RIBONUCLEOPROTEIN COMPLEX NON-CORE SUBUNIT NAF1"/>
    <property type="match status" value="1"/>
</dbReference>
<evidence type="ECO:0000256" key="2">
    <source>
        <dbReference type="ARBA" id="ARBA00022517"/>
    </source>
</evidence>
<reference evidence="9" key="2">
    <citation type="submission" date="2023-02" db="EMBL/GenBank/DDBJ databases">
        <authorList>
            <consortium name="DOE Joint Genome Institute"/>
            <person name="Mondo S.J."/>
            <person name="Chang Y."/>
            <person name="Wang Y."/>
            <person name="Ahrendt S."/>
            <person name="Andreopoulos W."/>
            <person name="Barry K."/>
            <person name="Beard J."/>
            <person name="Benny G.L."/>
            <person name="Blankenship S."/>
            <person name="Bonito G."/>
            <person name="Cuomo C."/>
            <person name="Desiro A."/>
            <person name="Gervers K.A."/>
            <person name="Hundley H."/>
            <person name="Kuo A."/>
            <person name="LaButti K."/>
            <person name="Lang B.F."/>
            <person name="Lipzen A."/>
            <person name="O'Donnell K."/>
            <person name="Pangilinan J."/>
            <person name="Reynolds N."/>
            <person name="Sandor L."/>
            <person name="Smith M.W."/>
            <person name="Tsang A."/>
            <person name="Grigoriev I.V."/>
            <person name="Stajich J.E."/>
            <person name="Spatafora J.W."/>
        </authorList>
    </citation>
    <scope>NUCLEOTIDE SEQUENCE</scope>
    <source>
        <strain evidence="9">RSA 2281</strain>
    </source>
</reference>
<dbReference type="Pfam" id="PF04410">
    <property type="entry name" value="Gar1"/>
    <property type="match status" value="1"/>
</dbReference>
<dbReference type="PANTHER" id="PTHR31633:SF1">
    <property type="entry name" value="H_ACA RIBONUCLEOPROTEIN COMPLEX NON-CORE SUBUNIT NAF1"/>
    <property type="match status" value="1"/>
</dbReference>
<dbReference type="EMBL" id="JAIXMP010000016">
    <property type="protein sequence ID" value="KAI9260770.1"/>
    <property type="molecule type" value="Genomic_DNA"/>
</dbReference>
<comment type="subcellular location">
    <subcellularLocation>
        <location evidence="7">Nucleus</location>
        <location evidence="7">Nucleolus</location>
    </subcellularLocation>
</comment>
<comment type="subunit">
    <text evidence="7">Component of the small nucleolar ribonucleoprotein particles containing H/ACA-type snoRNAs (H/ACA snoRNPs).</text>
</comment>
<evidence type="ECO:0000256" key="1">
    <source>
        <dbReference type="ARBA" id="ARBA00009801"/>
    </source>
</evidence>
<keyword evidence="5 7" id="KW-0694">RNA-binding</keyword>
<dbReference type="InterPro" id="IPR009000">
    <property type="entry name" value="Transl_B-barrel_sf"/>
</dbReference>
<feature type="compositionally biased region" description="Polar residues" evidence="8">
    <location>
        <begin position="73"/>
        <end position="84"/>
    </location>
</feature>
<evidence type="ECO:0000313" key="10">
    <source>
        <dbReference type="Proteomes" id="UP001209540"/>
    </source>
</evidence>
<comment type="caution">
    <text evidence="9">The sequence shown here is derived from an EMBL/GenBank/DDBJ whole genome shotgun (WGS) entry which is preliminary data.</text>
</comment>
<sequence>MSDQTLPQDLNIVAMYAIPADSDVVMKESDSIKKAESKNTEDQQQQQEEDFDGIISFTLETKKKDKIDAAIAQSQHQQDTSDGYESSDLSSSDDDDDDDDNNNDHVQNGDVEDIEDDLDDEGNKEPTEPLRTKHELVHIIIDTVNFEITPATKLTPIGTIEEIIDNVIVVHSHPDMANTVLDMGTLFAFEDRTTMGEVFETFGPVSRPYYSVRFNSPDEIDKGKATVGAQVSYVPMYERTKLVPVEELRKKTYTDASNAYDEEISDEVYTISNII</sequence>